<protein>
    <submittedName>
        <fullName evidence="2">Uncharacterized protein</fullName>
    </submittedName>
</protein>
<keyword evidence="3" id="KW-1185">Reference proteome</keyword>
<evidence type="ECO:0000256" key="1">
    <source>
        <dbReference type="SAM" id="MobiDB-lite"/>
    </source>
</evidence>
<dbReference type="Proteomes" id="UP001159363">
    <property type="component" value="Chromosome 3"/>
</dbReference>
<gene>
    <name evidence="2" type="ORF">PR048_009407</name>
</gene>
<proteinExistence type="predicted"/>
<feature type="region of interest" description="Disordered" evidence="1">
    <location>
        <begin position="1"/>
        <end position="25"/>
    </location>
</feature>
<evidence type="ECO:0000313" key="3">
    <source>
        <dbReference type="Proteomes" id="UP001159363"/>
    </source>
</evidence>
<dbReference type="EMBL" id="JARBHB010000003">
    <property type="protein sequence ID" value="KAJ8889902.1"/>
    <property type="molecule type" value="Genomic_DNA"/>
</dbReference>
<feature type="compositionally biased region" description="Polar residues" evidence="1">
    <location>
        <begin position="9"/>
        <end position="21"/>
    </location>
</feature>
<evidence type="ECO:0000313" key="2">
    <source>
        <dbReference type="EMBL" id="KAJ8889902.1"/>
    </source>
</evidence>
<reference evidence="2 3" key="1">
    <citation type="submission" date="2023-02" db="EMBL/GenBank/DDBJ databases">
        <title>LHISI_Scaffold_Assembly.</title>
        <authorList>
            <person name="Stuart O.P."/>
            <person name="Cleave R."/>
            <person name="Magrath M.J.L."/>
            <person name="Mikheyev A.S."/>
        </authorList>
    </citation>
    <scope>NUCLEOTIDE SEQUENCE [LARGE SCALE GENOMIC DNA]</scope>
    <source>
        <strain evidence="2">Daus_M_001</strain>
        <tissue evidence="2">Leg muscle</tissue>
    </source>
</reference>
<name>A0ABQ9HZT2_9NEOP</name>
<organism evidence="2 3">
    <name type="scientific">Dryococelus australis</name>
    <dbReference type="NCBI Taxonomy" id="614101"/>
    <lineage>
        <taxon>Eukaryota</taxon>
        <taxon>Metazoa</taxon>
        <taxon>Ecdysozoa</taxon>
        <taxon>Arthropoda</taxon>
        <taxon>Hexapoda</taxon>
        <taxon>Insecta</taxon>
        <taxon>Pterygota</taxon>
        <taxon>Neoptera</taxon>
        <taxon>Polyneoptera</taxon>
        <taxon>Phasmatodea</taxon>
        <taxon>Verophasmatodea</taxon>
        <taxon>Anareolatae</taxon>
        <taxon>Phasmatidae</taxon>
        <taxon>Eurycanthinae</taxon>
        <taxon>Dryococelus</taxon>
    </lineage>
</organism>
<comment type="caution">
    <text evidence="2">The sequence shown here is derived from an EMBL/GenBank/DDBJ whole genome shotgun (WGS) entry which is preliminary data.</text>
</comment>
<sequence>MKLRRGWSLGTSNWGSESSGSDGVLRRTGNPETWLPALLYFSAIPSSAGIVRLGRGHSRCEPGILIFCGQRSEERQDLRLVCGGIINGTPVPAHGVSFLVERFPFILPVRGNETKNWALDELQSQFSVLQVEDLSSIVKKEDSIVQKWVKILGAGQLSVGGYKLAGNPAAARYKVILVGGGQPAVANAVTEPWDHVFCYGGSLQRVISAKCITAFIKDTLICGLVFSTDVVALGWRRGIMAGLPTPAQGLSIRCSADVRRAGRANLLSVVESPRERGGVVSTPSLLLCLAVSLCSSLPSVVVWRRFLIVDKCSRGVLWASRHCRCPC</sequence>
<accession>A0ABQ9HZT2</accession>